<reference evidence="1" key="1">
    <citation type="submission" date="2014-05" db="EMBL/GenBank/DDBJ databases">
        <authorList>
            <person name="Chronopoulou M."/>
        </authorList>
    </citation>
    <scope>NUCLEOTIDE SEQUENCE</scope>
    <source>
        <tissue evidence="1">Whole organism</tissue>
    </source>
</reference>
<protein>
    <submittedName>
        <fullName evidence="1">Uncharacterized protein</fullName>
    </submittedName>
</protein>
<evidence type="ECO:0000313" key="1">
    <source>
        <dbReference type="EMBL" id="CDW50952.1"/>
    </source>
</evidence>
<accession>A0A0K2VL81</accession>
<organism evidence="1">
    <name type="scientific">Lepeophtheirus salmonis</name>
    <name type="common">Salmon louse</name>
    <name type="synonym">Caligus salmonis</name>
    <dbReference type="NCBI Taxonomy" id="72036"/>
    <lineage>
        <taxon>Eukaryota</taxon>
        <taxon>Metazoa</taxon>
        <taxon>Ecdysozoa</taxon>
        <taxon>Arthropoda</taxon>
        <taxon>Crustacea</taxon>
        <taxon>Multicrustacea</taxon>
        <taxon>Hexanauplia</taxon>
        <taxon>Copepoda</taxon>
        <taxon>Siphonostomatoida</taxon>
        <taxon>Caligidae</taxon>
        <taxon>Lepeophtheirus</taxon>
    </lineage>
</organism>
<name>A0A0K2VL81_LEPSM</name>
<proteinExistence type="predicted"/>
<dbReference type="EMBL" id="HACA01033591">
    <property type="protein sequence ID" value="CDW50952.1"/>
    <property type="molecule type" value="Transcribed_RNA"/>
</dbReference>
<dbReference type="AlphaFoldDB" id="A0A0K2VL81"/>
<sequence length="25" mass="2855">MEECSVFCSCEQNICFFVLFSQSSS</sequence>